<keyword evidence="2" id="KW-1185">Reference proteome</keyword>
<sequence>MVTLASSAAMAAATYNLSNIIFQSDFFEGYTSYSTEGCAISCVNIREPALWFFEAVAKLNLWEIQWIPRRCNDVAHNVAQWDKFCETIGEVSSQKGKTYTNKQF</sequence>
<evidence type="ECO:0000313" key="2">
    <source>
        <dbReference type="Proteomes" id="UP000583929"/>
    </source>
</evidence>
<accession>A0A7J6HGP1</accession>
<dbReference type="Proteomes" id="UP000583929">
    <property type="component" value="Unassembled WGS sequence"/>
</dbReference>
<gene>
    <name evidence="1" type="ORF">G4B88_018633</name>
</gene>
<proteinExistence type="predicted"/>
<organism evidence="1 2">
    <name type="scientific">Cannabis sativa</name>
    <name type="common">Hemp</name>
    <name type="synonym">Marijuana</name>
    <dbReference type="NCBI Taxonomy" id="3483"/>
    <lineage>
        <taxon>Eukaryota</taxon>
        <taxon>Viridiplantae</taxon>
        <taxon>Streptophyta</taxon>
        <taxon>Embryophyta</taxon>
        <taxon>Tracheophyta</taxon>
        <taxon>Spermatophyta</taxon>
        <taxon>Magnoliopsida</taxon>
        <taxon>eudicotyledons</taxon>
        <taxon>Gunneridae</taxon>
        <taxon>Pentapetalae</taxon>
        <taxon>rosids</taxon>
        <taxon>fabids</taxon>
        <taxon>Rosales</taxon>
        <taxon>Cannabaceae</taxon>
        <taxon>Cannabis</taxon>
    </lineage>
</organism>
<comment type="caution">
    <text evidence="1">The sequence shown here is derived from an EMBL/GenBank/DDBJ whole genome shotgun (WGS) entry which is preliminary data.</text>
</comment>
<evidence type="ECO:0008006" key="3">
    <source>
        <dbReference type="Google" id="ProtNLM"/>
    </source>
</evidence>
<dbReference type="EMBL" id="JAATIQ010000045">
    <property type="protein sequence ID" value="KAF4394483.1"/>
    <property type="molecule type" value="Genomic_DNA"/>
</dbReference>
<name>A0A7J6HGP1_CANSA</name>
<evidence type="ECO:0000313" key="1">
    <source>
        <dbReference type="EMBL" id="KAF4394483.1"/>
    </source>
</evidence>
<reference evidence="1 2" key="1">
    <citation type="journal article" date="2020" name="bioRxiv">
        <title>Sequence and annotation of 42 cannabis genomes reveals extensive copy number variation in cannabinoid synthesis and pathogen resistance genes.</title>
        <authorList>
            <person name="Mckernan K.J."/>
            <person name="Helbert Y."/>
            <person name="Kane L.T."/>
            <person name="Ebling H."/>
            <person name="Zhang L."/>
            <person name="Liu B."/>
            <person name="Eaton Z."/>
            <person name="Mclaughlin S."/>
            <person name="Kingan S."/>
            <person name="Baybayan P."/>
            <person name="Concepcion G."/>
            <person name="Jordan M."/>
            <person name="Riva A."/>
            <person name="Barbazuk W."/>
            <person name="Harkins T."/>
        </authorList>
    </citation>
    <scope>NUCLEOTIDE SEQUENCE [LARGE SCALE GENOMIC DNA]</scope>
    <source>
        <strain evidence="2">cv. Jamaican Lion 4</strain>
        <tissue evidence="1">Leaf</tissue>
    </source>
</reference>
<protein>
    <recommendedName>
        <fullName evidence="3">RNase H type-1 domain-containing protein</fullName>
    </recommendedName>
</protein>
<dbReference type="AlphaFoldDB" id="A0A7J6HGP1"/>